<accession>A0ACC2SW44</accession>
<evidence type="ECO:0000313" key="1">
    <source>
        <dbReference type="EMBL" id="KAJ9066571.1"/>
    </source>
</evidence>
<evidence type="ECO:0000313" key="2">
    <source>
        <dbReference type="Proteomes" id="UP001165960"/>
    </source>
</evidence>
<keyword evidence="2" id="KW-1185">Reference proteome</keyword>
<sequence>MYLVVTVSICGLLHFWHHCLVKIPNNKPSLEAMKLPPAHKNLSFMYISERGLVSQPEEEVNTLVVPIMPVKNGKIMETIGEIIRIEGY</sequence>
<organism evidence="1 2">
    <name type="scientific">Entomophthora muscae</name>
    <dbReference type="NCBI Taxonomy" id="34485"/>
    <lineage>
        <taxon>Eukaryota</taxon>
        <taxon>Fungi</taxon>
        <taxon>Fungi incertae sedis</taxon>
        <taxon>Zoopagomycota</taxon>
        <taxon>Entomophthoromycotina</taxon>
        <taxon>Entomophthoromycetes</taxon>
        <taxon>Entomophthorales</taxon>
        <taxon>Entomophthoraceae</taxon>
        <taxon>Entomophthora</taxon>
    </lineage>
</organism>
<name>A0ACC2SW44_9FUNG</name>
<reference evidence="1" key="1">
    <citation type="submission" date="2022-04" db="EMBL/GenBank/DDBJ databases">
        <title>Genome of the entomopathogenic fungus Entomophthora muscae.</title>
        <authorList>
            <person name="Elya C."/>
            <person name="Lovett B.R."/>
            <person name="Lee E."/>
            <person name="Macias A.M."/>
            <person name="Hajek A.E."/>
            <person name="De Bivort B.L."/>
            <person name="Kasson M.T."/>
            <person name="De Fine Licht H.H."/>
            <person name="Stajich J.E."/>
        </authorList>
    </citation>
    <scope>NUCLEOTIDE SEQUENCE</scope>
    <source>
        <strain evidence="1">Berkeley</strain>
    </source>
</reference>
<protein>
    <submittedName>
        <fullName evidence="1">Uncharacterized protein</fullName>
    </submittedName>
</protein>
<proteinExistence type="predicted"/>
<comment type="caution">
    <text evidence="1">The sequence shown here is derived from an EMBL/GenBank/DDBJ whole genome shotgun (WGS) entry which is preliminary data.</text>
</comment>
<gene>
    <name evidence="1" type="ORF">DSO57_1008207</name>
</gene>
<dbReference type="EMBL" id="QTSX02004285">
    <property type="protein sequence ID" value="KAJ9066571.1"/>
    <property type="molecule type" value="Genomic_DNA"/>
</dbReference>
<dbReference type="Proteomes" id="UP001165960">
    <property type="component" value="Unassembled WGS sequence"/>
</dbReference>